<feature type="region of interest" description="Disordered" evidence="2">
    <location>
        <begin position="1183"/>
        <end position="1242"/>
    </location>
</feature>
<reference evidence="5" key="1">
    <citation type="submission" date="2021-02" db="EMBL/GenBank/DDBJ databases">
        <authorList>
            <person name="Dougan E. K."/>
            <person name="Rhodes N."/>
            <person name="Thang M."/>
            <person name="Chan C."/>
        </authorList>
    </citation>
    <scope>NUCLEOTIDE SEQUENCE</scope>
</reference>
<organism evidence="5 6">
    <name type="scientific">Symbiodinium necroappetens</name>
    <dbReference type="NCBI Taxonomy" id="1628268"/>
    <lineage>
        <taxon>Eukaryota</taxon>
        <taxon>Sar</taxon>
        <taxon>Alveolata</taxon>
        <taxon>Dinophyceae</taxon>
        <taxon>Suessiales</taxon>
        <taxon>Symbiodiniaceae</taxon>
        <taxon>Symbiodinium</taxon>
    </lineage>
</organism>
<dbReference type="GO" id="GO:0003676">
    <property type="term" value="F:nucleic acid binding"/>
    <property type="evidence" value="ECO:0007669"/>
    <property type="project" value="InterPro"/>
</dbReference>
<dbReference type="EMBL" id="CAJNJA010048497">
    <property type="protein sequence ID" value="CAE7831797.1"/>
    <property type="molecule type" value="Genomic_DNA"/>
</dbReference>
<feature type="compositionally biased region" description="Low complexity" evidence="2">
    <location>
        <begin position="902"/>
        <end position="919"/>
    </location>
</feature>
<dbReference type="PROSITE" id="PS50800">
    <property type="entry name" value="SAP"/>
    <property type="match status" value="1"/>
</dbReference>
<comment type="caution">
    <text evidence="5">The sequence shown here is derived from an EMBL/GenBank/DDBJ whole genome shotgun (WGS) entry which is preliminary data.</text>
</comment>
<sequence>YCRDVQISFIERIQAAKHWTSAAIIQLLQKVEEMELPKDMKENIQGAIEKCQANEGTHLKLTTAGQKIHHVPGYLTQAEWTLLESTQSNDDMMQVLAKRLRAMGLSSLKESTIHQVLATILYVQHSQGRTELHPRAVHAMVEDFSAIFHGTAKTTTTGLANYPENPKQNGQAWLAQAYGEGTGPACRSLPLHAWMKKVPMRKNHYLLQEERFPCKTRSEDSWAQAARLLSDLAKRHMAGPAEPQITMLQPSRVAIPAAQTMESGQPTQPPVETSVVVMEPEGTQAGDFEDQAFQALKQKKKNTKAKAQAKAKATVKTKAAAGNAGTQRTRVCDCQANLLDMVHQGTMFGATTRAKLLEAAETAMECFHYAEFQVPLMKKRHWLLHMPDFLQKHGTLPSTFTTERKHKTISAYATRLQKTGAFERNLMDQVVAMEITTLREPGLFPETCQLVKPHKPTKKQLQLLRHFLDGPANEAMVASSAKLARGGTIHCNDVVVFHHEDGLWELGQVWFHLDLGLQKVALLQRWVPTVNKESHSAKCSISNEQGFVPIESIQYPLVYSKVSDEEDPCTTCDERQTKQRLKKEKKEKKREKKEKKERKRRAKKAVIQELRAQLQQSAELQQAQLGQQAQQIQALQAPASSSSPFSLLPWCRMSGGGIIMDASLSPQGRDLERRVVEQDPGSSGEGPDYYTLDKLHNAGESEGLEAFRHLYLEYNPKLSSRYVGLLLEILRYKFEADLVSCVEAFERKVREYEKQSGKDVDDDTVIGIVILRMTEHAVKEHLVRHTSRLDAWSKMRAEIVEIARTPQYLRSTPQDMDIGAFPKGKKGDRGGKGKDKGKDSKGKDKGKGKGKDKDKSNSAGGGGAGKGQRICFYCNKPGHTKQECRERLADLKKAESGKGRTAAAVPESSEPEGESAAASTLRVAVPEALGEAINMKTMNFSYRERTQCLLTKQAGERLKERLVELPRTPLVKASSPDEPWEGEKADAVLGDTARYCIDYCFFTKALGKDNAVQSIGDLQEARTLTEARPESKTKTVLVCRDQKSGALCAGVANSKGAEDAYSTAFALEGLKFCGHPDVMTVSTERSIRSVADLLVRRYFKKATAQPTPKGDSQANGAAERAVLELGNQDGRTAYERLRGRTYKGEVAEFGEAVLYKISNQDAVPSADGWKKRFVKEFLGKTETGRQEAEDGGDVPMEAGHKAPRKEARLSRRQRWSSPATRRFRSQLGTEHGQARTAQQGDDDGVVIAGLPTLHECAVYDERTGEALHDEDQVKEGRAKEMKQMEAFGVKSDISYQGAKAKGLRLVRSRWVDTAKEINGKPGVRSRLVAQEVNTYKREDVSMGTPPLRVHRAVISHAATAKPGQSVSKKLVARYDVSVAFFHAENSAMNGTREASRQWGTKIRKVKTANGYSELLLCPNTYYLAGGHVALSCHGDDFLASGEARELDKLDEIMKQNYEVKVLPRIGDPKHGGETDSGRHLGRVIKWTGSGFTWEADPNYSEQVVEELKLKGCRGVDVDTPSSKATRAGNRLVDCEIEKQRADVFRRVEWQASSVHVGRPLKRVGRYIATYPVEKWHFELQKAPSVLESFSEAEFYAMVKTAAEGKLTHAILEHFGWRTKHAVLSDSSAARSLAQRVGCGKVKHLSLKEMWIQQAVRDKELSIGKVDTSMNLADLGTKALEERGMAAAVLACCVSVAHAVQEKSRESQDDSGDLGALMVYFFAMVGFYKLNVLCLKGWAWLYGSVGTRGLGPSTGLARAAMDPGEFSSAAALSPVELGRAAAAATGGGNSKLRRCTGNEEKVSRERASARVAESSEESPAFGQSCAGRLRVVRARDTLSLLTVAELQTGARLEGVPVTGIKTDLVDRLAPCFMNGGEEQPTTRQLKYVLYIYARRAQCKIKYESIRRKSTVSDWIASWKV</sequence>
<dbReference type="OrthoDB" id="197676at2759"/>
<dbReference type="InterPro" id="IPR036875">
    <property type="entry name" value="Znf_CCHC_sf"/>
</dbReference>
<feature type="region of interest" description="Disordered" evidence="2">
    <location>
        <begin position="894"/>
        <end position="919"/>
    </location>
</feature>
<dbReference type="PROSITE" id="PS50158">
    <property type="entry name" value="ZF_CCHC"/>
    <property type="match status" value="1"/>
</dbReference>
<evidence type="ECO:0000259" key="4">
    <source>
        <dbReference type="PROSITE" id="PS50800"/>
    </source>
</evidence>
<keyword evidence="1" id="KW-0479">Metal-binding</keyword>
<gene>
    <name evidence="5" type="ORF">SNEC2469_LOCUS24886</name>
</gene>
<dbReference type="InterPro" id="IPR036361">
    <property type="entry name" value="SAP_dom_sf"/>
</dbReference>
<proteinExistence type="predicted"/>
<dbReference type="Gene3D" id="1.10.720.30">
    <property type="entry name" value="SAP domain"/>
    <property type="match status" value="1"/>
</dbReference>
<feature type="non-terminal residue" evidence="5">
    <location>
        <position position="1919"/>
    </location>
</feature>
<dbReference type="SMART" id="SM00343">
    <property type="entry name" value="ZnF_C2HC"/>
    <property type="match status" value="1"/>
</dbReference>
<name>A0A812ZLU0_9DINO</name>
<dbReference type="GO" id="GO:0008270">
    <property type="term" value="F:zinc ion binding"/>
    <property type="evidence" value="ECO:0007669"/>
    <property type="project" value="UniProtKB-KW"/>
</dbReference>
<feature type="region of interest" description="Disordered" evidence="2">
    <location>
        <begin position="565"/>
        <end position="604"/>
    </location>
</feature>
<evidence type="ECO:0000256" key="2">
    <source>
        <dbReference type="SAM" id="MobiDB-lite"/>
    </source>
</evidence>
<feature type="compositionally biased region" description="Basic residues" evidence="2">
    <location>
        <begin position="578"/>
        <end position="604"/>
    </location>
</feature>
<evidence type="ECO:0000256" key="1">
    <source>
        <dbReference type="PROSITE-ProRule" id="PRU00047"/>
    </source>
</evidence>
<protein>
    <recommendedName>
        <fullName evidence="7">Retrovirus-related Pol polyprotein from transposon TNT 1-94</fullName>
    </recommendedName>
</protein>
<dbReference type="InterPro" id="IPR001878">
    <property type="entry name" value="Znf_CCHC"/>
</dbReference>
<dbReference type="Proteomes" id="UP000601435">
    <property type="component" value="Unassembled WGS sequence"/>
</dbReference>
<dbReference type="InterPro" id="IPR003034">
    <property type="entry name" value="SAP_dom"/>
</dbReference>
<dbReference type="SUPFAM" id="SSF57756">
    <property type="entry name" value="Retrovirus zinc finger-like domains"/>
    <property type="match status" value="1"/>
</dbReference>
<evidence type="ECO:0000313" key="5">
    <source>
        <dbReference type="EMBL" id="CAE7831797.1"/>
    </source>
</evidence>
<feature type="domain" description="SAP" evidence="4">
    <location>
        <begin position="1837"/>
        <end position="1871"/>
    </location>
</feature>
<evidence type="ECO:0008006" key="7">
    <source>
        <dbReference type="Google" id="ProtNLM"/>
    </source>
</evidence>
<keyword evidence="1" id="KW-0862">Zinc</keyword>
<evidence type="ECO:0000313" key="6">
    <source>
        <dbReference type="Proteomes" id="UP000601435"/>
    </source>
</evidence>
<keyword evidence="6" id="KW-1185">Reference proteome</keyword>
<feature type="domain" description="CCHC-type" evidence="3">
    <location>
        <begin position="871"/>
        <end position="886"/>
    </location>
</feature>
<keyword evidence="1" id="KW-0863">Zinc-finger</keyword>
<accession>A0A812ZLU0</accession>
<feature type="compositionally biased region" description="Basic and acidic residues" evidence="2">
    <location>
        <begin position="825"/>
        <end position="856"/>
    </location>
</feature>
<feature type="region of interest" description="Disordered" evidence="2">
    <location>
        <begin position="811"/>
        <end position="865"/>
    </location>
</feature>
<feature type="compositionally biased region" description="Basic and acidic residues" evidence="2">
    <location>
        <begin position="1198"/>
        <end position="1209"/>
    </location>
</feature>
<evidence type="ECO:0000259" key="3">
    <source>
        <dbReference type="PROSITE" id="PS50158"/>
    </source>
</evidence>